<dbReference type="InterPro" id="IPR000836">
    <property type="entry name" value="PRTase_dom"/>
</dbReference>
<dbReference type="Proteomes" id="UP001457898">
    <property type="component" value="Unassembled WGS sequence"/>
</dbReference>
<comment type="caution">
    <text evidence="1">The sequence shown here is derived from an EMBL/GenBank/DDBJ whole genome shotgun (WGS) entry which is preliminary data.</text>
</comment>
<proteinExistence type="predicted"/>
<gene>
    <name evidence="1" type="ORF">WMO65_10425</name>
</gene>
<dbReference type="EMBL" id="JBBMFP010000008">
    <property type="protein sequence ID" value="MEQ2431418.1"/>
    <property type="molecule type" value="Genomic_DNA"/>
</dbReference>
<dbReference type="SUPFAM" id="SSF53271">
    <property type="entry name" value="PRTase-like"/>
    <property type="match status" value="1"/>
</dbReference>
<sequence>MQKLLFCNLDLLKSPNNNPDLTQKYIAFLNWVDSVCNDPENLIYFISRDQALLDSANDFFNKQNNKNYNFTTREEARSFVMNHRNMNNHFVFISGKEVDFHLAVHSKSLFIVPTWIPVDDKSIYYGVHVDTPAQLEKFIRTLNNQNNWYATLEIETNIVALSLMDGRYKYKAFTSNEQDMMKHFEELLKQGSSRNYYAILLYHFLAGMTNSTFFDDIELFGMIPSSNCSLNHDILSFMTQVRYIKGKRLPKNNMIDPNLIKRVVPKTQAHMLPNQSVRATMGACQEFSTLCINPEFKKKIETLKKQGRFNVCIFDDYMTHGNTFNAVRNLLKYLGVNKIIFVSLGNFSRPFQKKDYIINGDVYKLGYTYQLVQSTQQNLTYNYAAKNEIDELYNIFNS</sequence>
<name>A0ABV1DNS2_9FIRM</name>
<organism evidence="1 2">
    <name type="scientific">Blautia caccae</name>
    <dbReference type="NCBI Taxonomy" id="3133175"/>
    <lineage>
        <taxon>Bacteria</taxon>
        <taxon>Bacillati</taxon>
        <taxon>Bacillota</taxon>
        <taxon>Clostridia</taxon>
        <taxon>Lachnospirales</taxon>
        <taxon>Lachnospiraceae</taxon>
        <taxon>Blautia</taxon>
    </lineage>
</organism>
<evidence type="ECO:0000313" key="2">
    <source>
        <dbReference type="Proteomes" id="UP001457898"/>
    </source>
</evidence>
<accession>A0ABV1DNS2</accession>
<dbReference type="InterPro" id="IPR029057">
    <property type="entry name" value="PRTase-like"/>
</dbReference>
<evidence type="ECO:0000313" key="1">
    <source>
        <dbReference type="EMBL" id="MEQ2431418.1"/>
    </source>
</evidence>
<dbReference type="CDD" id="cd06223">
    <property type="entry name" value="PRTases_typeI"/>
    <property type="match status" value="1"/>
</dbReference>
<keyword evidence="2" id="KW-1185">Reference proteome</keyword>
<reference evidence="1 2" key="1">
    <citation type="submission" date="2024-03" db="EMBL/GenBank/DDBJ databases">
        <title>Human intestinal bacterial collection.</title>
        <authorList>
            <person name="Pauvert C."/>
            <person name="Hitch T.C.A."/>
            <person name="Clavel T."/>
        </authorList>
    </citation>
    <scope>NUCLEOTIDE SEQUENCE [LARGE SCALE GENOMIC DNA]</scope>
    <source>
        <strain evidence="1 2">CLA-SR-H028</strain>
    </source>
</reference>
<dbReference type="RefSeq" id="WP_148391691.1">
    <property type="nucleotide sequence ID" value="NZ_JBBMFP010000008.1"/>
</dbReference>
<protein>
    <submittedName>
        <fullName evidence="1">Uncharacterized protein</fullName>
    </submittedName>
</protein>